<keyword evidence="4 16" id="KW-0813">Transport</keyword>
<keyword evidence="21" id="KW-1185">Reference proteome</keyword>
<dbReference type="GO" id="GO:0042773">
    <property type="term" value="P:ATP synthesis coupled electron transport"/>
    <property type="evidence" value="ECO:0007669"/>
    <property type="project" value="InterPro"/>
</dbReference>
<dbReference type="RefSeq" id="NP_059362.1">
    <property type="nucleotide sequence ID" value="NC_000887.3"/>
</dbReference>
<comment type="catalytic activity">
    <reaction evidence="15 16">
        <text>a ubiquinone + NADH + 5 H(+)(in) = a ubiquinol + NAD(+) + 4 H(+)(out)</text>
        <dbReference type="Rhea" id="RHEA:29091"/>
        <dbReference type="Rhea" id="RHEA-COMP:9565"/>
        <dbReference type="Rhea" id="RHEA-COMP:9566"/>
        <dbReference type="ChEBI" id="CHEBI:15378"/>
        <dbReference type="ChEBI" id="CHEBI:16389"/>
        <dbReference type="ChEBI" id="CHEBI:17976"/>
        <dbReference type="ChEBI" id="CHEBI:57540"/>
        <dbReference type="ChEBI" id="CHEBI:57945"/>
        <dbReference type="EC" id="7.1.1.2"/>
    </reaction>
</comment>
<keyword evidence="10 16" id="KW-1133">Transmembrane helix</keyword>
<dbReference type="Pfam" id="PF00662">
    <property type="entry name" value="Proton_antipo_N"/>
    <property type="match status" value="1"/>
</dbReference>
<evidence type="ECO:0000259" key="17">
    <source>
        <dbReference type="Pfam" id="PF00361"/>
    </source>
</evidence>
<dbReference type="GO" id="GO:0003954">
    <property type="term" value="F:NADH dehydrogenase activity"/>
    <property type="evidence" value="ECO:0007669"/>
    <property type="project" value="TreeGrafter"/>
</dbReference>
<dbReference type="Pfam" id="PF06455">
    <property type="entry name" value="NADH5_C"/>
    <property type="match status" value="1"/>
</dbReference>
<feature type="domain" description="NADH:quinone oxidoreductase/Mrp antiporter transmembrane" evidence="17">
    <location>
        <begin position="130"/>
        <end position="414"/>
    </location>
</feature>
<comment type="function">
    <text evidence="16">Core subunit of the mitochondrial membrane respiratory chain NADH dehydrogenase (Complex I) which catalyzes electron transfer from NADH through the respiratory chain, using ubiquinone as an electron acceptor. Essential for the catalytic activity and assembly of complex I.</text>
</comment>
<dbReference type="EMBL" id="D89861">
    <property type="protein sequence ID" value="BAA36524.1"/>
    <property type="molecule type" value="Genomic_DNA"/>
</dbReference>
<feature type="transmembrane region" description="Helical" evidence="16">
    <location>
        <begin position="221"/>
        <end position="242"/>
    </location>
</feature>
<dbReference type="HOGENOM" id="CLU_007100_6_0_1"/>
<evidence type="ECO:0000256" key="1">
    <source>
        <dbReference type="ARBA" id="ARBA00004448"/>
    </source>
</evidence>
<feature type="transmembrane region" description="Helical" evidence="16">
    <location>
        <begin position="419"/>
        <end position="442"/>
    </location>
</feature>
<dbReference type="InterPro" id="IPR010934">
    <property type="entry name" value="NADH_DH_su5_C"/>
</dbReference>
<feature type="transmembrane region" description="Helical" evidence="16">
    <location>
        <begin position="310"/>
        <end position="332"/>
    </location>
</feature>
<evidence type="ECO:0000256" key="3">
    <source>
        <dbReference type="ARBA" id="ARBA00021096"/>
    </source>
</evidence>
<feature type="transmembrane region" description="Helical" evidence="16">
    <location>
        <begin position="76"/>
        <end position="101"/>
    </location>
</feature>
<dbReference type="PhylomeDB" id="Q9ZZQ0"/>
<feature type="transmembrane region" description="Helical" evidence="16">
    <location>
        <begin position="30"/>
        <end position="56"/>
    </location>
</feature>
<feature type="transmembrane region" description="Helical" evidence="16">
    <location>
        <begin position="338"/>
        <end position="356"/>
    </location>
</feature>
<comment type="similarity">
    <text evidence="16">Belongs to the complex I subunit 5 family.</text>
</comment>
<evidence type="ECO:0000259" key="18">
    <source>
        <dbReference type="Pfam" id="PF00662"/>
    </source>
</evidence>
<feature type="transmembrane region" description="Helical" evidence="16">
    <location>
        <begin position="282"/>
        <end position="303"/>
    </location>
</feature>
<evidence type="ECO:0000256" key="14">
    <source>
        <dbReference type="ARBA" id="ARBA00023136"/>
    </source>
</evidence>
<evidence type="ECO:0000313" key="21">
    <source>
        <dbReference type="Proteomes" id="UP000007014"/>
    </source>
</evidence>
<organism evidence="20 21">
    <name type="scientific">Cyanidioschyzon merolae (strain NIES-3377 / 10D)</name>
    <name type="common">Unicellular red alga</name>
    <dbReference type="NCBI Taxonomy" id="280699"/>
    <lineage>
        <taxon>Eukaryota</taxon>
        <taxon>Rhodophyta</taxon>
        <taxon>Bangiophyceae</taxon>
        <taxon>Cyanidiales</taxon>
        <taxon>Cyanidiaceae</taxon>
        <taxon>Cyanidioschyzon</taxon>
    </lineage>
</organism>
<feature type="transmembrane region" description="Helical" evidence="16">
    <location>
        <begin position="113"/>
        <end position="130"/>
    </location>
</feature>
<evidence type="ECO:0000256" key="15">
    <source>
        <dbReference type="ARBA" id="ARBA00049551"/>
    </source>
</evidence>
<dbReference type="EC" id="7.1.1.2" evidence="2 16"/>
<feature type="transmembrane region" description="Helical" evidence="16">
    <location>
        <begin position="6"/>
        <end position="23"/>
    </location>
</feature>
<keyword evidence="7" id="KW-0999">Mitochondrion inner membrane</keyword>
<protein>
    <recommendedName>
        <fullName evidence="3 16">NADH-ubiquinone oxidoreductase chain 5</fullName>
        <ecNumber evidence="2 16">7.1.1.2</ecNumber>
    </recommendedName>
</protein>
<feature type="domain" description="NADH-Ubiquinone oxidoreductase (complex I) chain 5 N-terminal" evidence="18">
    <location>
        <begin position="64"/>
        <end position="113"/>
    </location>
</feature>
<name>Q9ZZQ0_CYAM1</name>
<dbReference type="InterPro" id="IPR003945">
    <property type="entry name" value="NU5C-like"/>
</dbReference>
<geneLocation type="mitochondrion" evidence="20"/>
<accession>Q9ZZQ0</accession>
<dbReference type="InterPro" id="IPR001750">
    <property type="entry name" value="ND/Mrp_TM"/>
</dbReference>
<sequence>MYLTTVFGPLLGFLTCMLFGRFLGKIGACFIVCFCTAISLLFSIIIFYEVCIADYTNNIFFTLWLSTGLLEIPWGFLFDPLTAVILLTINFVSLLVNVYSVEYIGEDPHQVRFIAYLNIFAFFITILVTANNFLQIFLGWEGVGLASYLLINFWFTRLLASKSAIKAIIINRVGDFFLSLAIFLIFLKYKSLNYDIVFSITPFMSNYIECLGIKFSYLDMIRLFLFLGAIGKSAQIGMHIWLPDAIEGPTPVSALIHADTMVTAGVFLIVRCSPILEYSSNVLIFISVIGASTSLFAGSVAIFQNDLKKVIAYSTCSQLGYMIFACGISNYIPSIFHLVNHAFFKALLFLSAGYIIHSLFNEQDIRRIGSLLRILPIAYLMIMIGSLSLIGIPFLTGFYSKDLILELSFTSYFIINDFVYYLAIVSACLTAIYSTRLILLTFITKPNFSKISLIKLHYSSNWITLPLLILAFASICFGFILKDIFVGLGTNFWGSSILINYNHIYFIEAENLPIIIKWIPFFASIIGFFIIIIMQNNYAIFSFSFVRYMHSFFYFFNKKWYLDKIIIIIANSVLNFGYYVSLKIFDKGVIEYFGPFGLIKIIPYMSKQSRNLQSGQIAHYVFIILIGLLVLIIVIEFNNLYFIINYIKCMLLDPLSTIFKLFSLKS</sequence>
<dbReference type="NCBIfam" id="NF005141">
    <property type="entry name" value="PRK06590.1"/>
    <property type="match status" value="1"/>
</dbReference>
<evidence type="ECO:0000256" key="12">
    <source>
        <dbReference type="ARBA" id="ARBA00023075"/>
    </source>
</evidence>
<reference evidence="20" key="1">
    <citation type="journal article" date="1998" name="Nucleic Acids Res.">
        <title>Structure and organization of the mitochondrial genome of the unicellular red alga Cyanidioschyzon merolae deduced from the complete nucleotide sequence.</title>
        <authorList>
            <person name="Ohta N."/>
            <person name="Sato N."/>
            <person name="Kuroiwa T."/>
        </authorList>
    </citation>
    <scope>NUCLEOTIDE SEQUENCE [LARGE SCALE GENOMIC DNA]</scope>
    <source>
        <strain evidence="20">10D</strain>
    </source>
</reference>
<keyword evidence="20" id="KW-0560">Oxidoreductase</keyword>
<dbReference type="GeneID" id="3125661"/>
<dbReference type="PANTHER" id="PTHR42829:SF2">
    <property type="entry name" value="NADH-UBIQUINONE OXIDOREDUCTASE CHAIN 5"/>
    <property type="match status" value="1"/>
</dbReference>
<feature type="transmembrane region" description="Helical" evidence="16">
    <location>
        <begin position="462"/>
        <end position="481"/>
    </location>
</feature>
<feature type="transmembrane region" description="Helical" evidence="16">
    <location>
        <begin position="377"/>
        <end position="399"/>
    </location>
</feature>
<dbReference type="GO" id="GO:0008137">
    <property type="term" value="F:NADH dehydrogenase (ubiquinone) activity"/>
    <property type="evidence" value="ECO:0007669"/>
    <property type="project" value="UniProtKB-EC"/>
</dbReference>
<keyword evidence="5" id="KW-0679">Respiratory chain</keyword>
<keyword evidence="8" id="KW-1278">Translocase</keyword>
<dbReference type="NCBIfam" id="TIGR01974">
    <property type="entry name" value="NDH_I_L"/>
    <property type="match status" value="1"/>
</dbReference>
<feature type="transmembrane region" description="Helical" evidence="16">
    <location>
        <begin position="588"/>
        <end position="605"/>
    </location>
</feature>
<evidence type="ECO:0000256" key="10">
    <source>
        <dbReference type="ARBA" id="ARBA00022989"/>
    </source>
</evidence>
<dbReference type="PRINTS" id="PR01434">
    <property type="entry name" value="NADHDHGNASE5"/>
</dbReference>
<evidence type="ECO:0000313" key="20">
    <source>
        <dbReference type="EMBL" id="BAA36524.1"/>
    </source>
</evidence>
<evidence type="ECO:0000259" key="19">
    <source>
        <dbReference type="Pfam" id="PF06455"/>
    </source>
</evidence>
<evidence type="ECO:0000256" key="7">
    <source>
        <dbReference type="ARBA" id="ARBA00022792"/>
    </source>
</evidence>
<dbReference type="OMA" id="LIGFWQH"/>
<feature type="domain" description="NADH dehydrogenase subunit 5 C-terminal" evidence="19">
    <location>
        <begin position="433"/>
        <end position="634"/>
    </location>
</feature>
<feature type="transmembrane region" description="Helical" evidence="16">
    <location>
        <begin position="561"/>
        <end position="582"/>
    </location>
</feature>
<dbReference type="PIR" id="F58931">
    <property type="entry name" value="F58931"/>
</dbReference>
<keyword evidence="9" id="KW-0249">Electron transport</keyword>
<dbReference type="Gene3D" id="1.20.5.2700">
    <property type="match status" value="1"/>
</dbReference>
<keyword evidence="11 16" id="KW-0520">NAD</keyword>
<dbReference type="Proteomes" id="UP000007014">
    <property type="component" value="Mitochondrion"/>
</dbReference>
<evidence type="ECO:0000256" key="11">
    <source>
        <dbReference type="ARBA" id="ARBA00023027"/>
    </source>
</evidence>
<keyword evidence="6 16" id="KW-0812">Transmembrane</keyword>
<dbReference type="Pfam" id="PF00361">
    <property type="entry name" value="Proton_antipo_M"/>
    <property type="match status" value="1"/>
</dbReference>
<evidence type="ECO:0000256" key="4">
    <source>
        <dbReference type="ARBA" id="ARBA00022448"/>
    </source>
</evidence>
<evidence type="ECO:0000256" key="5">
    <source>
        <dbReference type="ARBA" id="ARBA00022660"/>
    </source>
</evidence>
<feature type="transmembrane region" description="Helical" evidence="16">
    <location>
        <begin position="136"/>
        <end position="155"/>
    </location>
</feature>
<evidence type="ECO:0000256" key="2">
    <source>
        <dbReference type="ARBA" id="ARBA00012944"/>
    </source>
</evidence>
<dbReference type="AlphaFoldDB" id="Q9ZZQ0"/>
<dbReference type="GO" id="GO:0015990">
    <property type="term" value="P:electron transport coupled proton transport"/>
    <property type="evidence" value="ECO:0007669"/>
    <property type="project" value="TreeGrafter"/>
</dbReference>
<evidence type="ECO:0000256" key="13">
    <source>
        <dbReference type="ARBA" id="ARBA00023128"/>
    </source>
</evidence>
<dbReference type="GO" id="GO:0005743">
    <property type="term" value="C:mitochondrial inner membrane"/>
    <property type="evidence" value="ECO:0007669"/>
    <property type="project" value="UniProtKB-SubCell"/>
</dbReference>
<dbReference type="InterPro" id="IPR001516">
    <property type="entry name" value="Proton_antipo_N"/>
</dbReference>
<evidence type="ECO:0000256" key="9">
    <source>
        <dbReference type="ARBA" id="ARBA00022982"/>
    </source>
</evidence>
<proteinExistence type="inferred from homology"/>
<feature type="transmembrane region" description="Helical" evidence="16">
    <location>
        <begin position="167"/>
        <end position="187"/>
    </location>
</feature>
<keyword evidence="12 16" id="KW-0830">Ubiquinone</keyword>
<evidence type="ECO:0000256" key="6">
    <source>
        <dbReference type="ARBA" id="ARBA00022692"/>
    </source>
</evidence>
<evidence type="ECO:0000256" key="16">
    <source>
        <dbReference type="RuleBase" id="RU003404"/>
    </source>
</evidence>
<comment type="subcellular location">
    <subcellularLocation>
        <location evidence="1">Mitochondrion inner membrane</location>
        <topology evidence="1">Multi-pass membrane protein</topology>
    </subcellularLocation>
</comment>
<feature type="transmembrane region" description="Helical" evidence="16">
    <location>
        <begin position="518"/>
        <end position="540"/>
    </location>
</feature>
<keyword evidence="13 16" id="KW-0496">Mitochondrion</keyword>
<dbReference type="InterPro" id="IPR018393">
    <property type="entry name" value="NADHpl_OxRdtase_5_subgr"/>
</dbReference>
<feature type="transmembrane region" description="Helical" evidence="16">
    <location>
        <begin position="617"/>
        <end position="635"/>
    </location>
</feature>
<dbReference type="PANTHER" id="PTHR42829">
    <property type="entry name" value="NADH-UBIQUINONE OXIDOREDUCTASE CHAIN 5"/>
    <property type="match status" value="1"/>
</dbReference>
<keyword evidence="14 16" id="KW-0472">Membrane</keyword>
<gene>
    <name evidence="20" type="primary">nad5</name>
</gene>
<evidence type="ECO:0000256" key="8">
    <source>
        <dbReference type="ARBA" id="ARBA00022967"/>
    </source>
</evidence>
<dbReference type="PRINTS" id="PR01435">
    <property type="entry name" value="NPOXDRDTASE5"/>
</dbReference>